<feature type="domain" description="DUF4218" evidence="3">
    <location>
        <begin position="706"/>
        <end position="817"/>
    </location>
</feature>
<dbReference type="Pfam" id="PF13952">
    <property type="entry name" value="DUF4216"/>
    <property type="match status" value="1"/>
</dbReference>
<dbReference type="InterPro" id="IPR029480">
    <property type="entry name" value="Transpos_assoc"/>
</dbReference>
<dbReference type="Pfam" id="PF13963">
    <property type="entry name" value="Transpos_assoc"/>
    <property type="match status" value="1"/>
</dbReference>
<dbReference type="InterPro" id="IPR025312">
    <property type="entry name" value="DUF4216"/>
</dbReference>
<reference evidence="5" key="1">
    <citation type="journal article" date="2014" name="Nat. Genet.">
        <title>The genome of the stress-tolerant wild tomato species Solanum pennellii.</title>
        <authorList>
            <person name="Bolger A."/>
            <person name="Scossa F."/>
            <person name="Bolger M.E."/>
            <person name="Lanz C."/>
            <person name="Maumus F."/>
            <person name="Tohge T."/>
            <person name="Quesneville H."/>
            <person name="Alseekh S."/>
            <person name="Sorensen I."/>
            <person name="Lichtenstein G."/>
            <person name="Fich E.A."/>
            <person name="Conte M."/>
            <person name="Keller H."/>
            <person name="Schneeberger K."/>
            <person name="Schwacke R."/>
            <person name="Ofner I."/>
            <person name="Vrebalov J."/>
            <person name="Xu Y."/>
            <person name="Osorio S."/>
            <person name="Aflitos S.A."/>
            <person name="Schijlen E."/>
            <person name="Jimenez-Gomez J.M."/>
            <person name="Ryngajllo M."/>
            <person name="Kimura S."/>
            <person name="Kumar R."/>
            <person name="Koenig D."/>
            <person name="Headland L.R."/>
            <person name="Maloof J.N."/>
            <person name="Sinha N."/>
            <person name="van Ham R.C."/>
            <person name="Lankhorst R.K."/>
            <person name="Mao L."/>
            <person name="Vogel A."/>
            <person name="Arsova B."/>
            <person name="Panstruga R."/>
            <person name="Fei Z."/>
            <person name="Rose J.K."/>
            <person name="Zamir D."/>
            <person name="Carrari F."/>
            <person name="Giovannoni J.J."/>
            <person name="Weigel D."/>
            <person name="Usadel B."/>
            <person name="Fernie A.R."/>
        </authorList>
    </citation>
    <scope>NUCLEOTIDE SEQUENCE [LARGE SCALE GENOMIC DNA]</scope>
    <source>
        <strain evidence="5">cv. LA0716</strain>
    </source>
</reference>
<proteinExistence type="predicted"/>
<dbReference type="Pfam" id="PF02992">
    <property type="entry name" value="Transposase_21"/>
    <property type="match status" value="1"/>
</dbReference>
<dbReference type="RefSeq" id="XP_027768519.1">
    <property type="nucleotide sequence ID" value="XM_027912718.1"/>
</dbReference>
<dbReference type="PANTHER" id="PTHR10775">
    <property type="entry name" value="OS08G0208400 PROTEIN"/>
    <property type="match status" value="1"/>
</dbReference>
<dbReference type="GeneID" id="107003796"/>
<protein>
    <submittedName>
        <fullName evidence="6">Uncharacterized protein LOC107003796</fullName>
    </submittedName>
</protein>
<evidence type="ECO:0000313" key="5">
    <source>
        <dbReference type="Proteomes" id="UP000694930"/>
    </source>
</evidence>
<dbReference type="PANTHER" id="PTHR10775:SF158">
    <property type="entry name" value="TNP2-LIKE TRANSPOSON PROTEIN"/>
    <property type="match status" value="1"/>
</dbReference>
<dbReference type="InterPro" id="IPR004242">
    <property type="entry name" value="Transposase_21"/>
</dbReference>
<dbReference type="Pfam" id="PF13960">
    <property type="entry name" value="DUF4218"/>
    <property type="match status" value="1"/>
</dbReference>
<evidence type="ECO:0000259" key="4">
    <source>
        <dbReference type="Pfam" id="PF13963"/>
    </source>
</evidence>
<evidence type="ECO:0000259" key="3">
    <source>
        <dbReference type="Pfam" id="PF13960"/>
    </source>
</evidence>
<dbReference type="Proteomes" id="UP000694930">
    <property type="component" value="Chromosome 11"/>
</dbReference>
<evidence type="ECO:0000313" key="6">
    <source>
        <dbReference type="RefSeq" id="XP_027768519.1"/>
    </source>
</evidence>
<organism evidence="5 6">
    <name type="scientific">Solanum pennellii</name>
    <name type="common">Tomato</name>
    <name type="synonym">Lycopersicon pennellii</name>
    <dbReference type="NCBI Taxonomy" id="28526"/>
    <lineage>
        <taxon>Eukaryota</taxon>
        <taxon>Viridiplantae</taxon>
        <taxon>Streptophyta</taxon>
        <taxon>Embryophyta</taxon>
        <taxon>Tracheophyta</taxon>
        <taxon>Spermatophyta</taxon>
        <taxon>Magnoliopsida</taxon>
        <taxon>eudicotyledons</taxon>
        <taxon>Gunneridae</taxon>
        <taxon>Pentapetalae</taxon>
        <taxon>asterids</taxon>
        <taxon>lamiids</taxon>
        <taxon>Solanales</taxon>
        <taxon>Solanaceae</taxon>
        <taxon>Solanoideae</taxon>
        <taxon>Solaneae</taxon>
        <taxon>Solanum</taxon>
        <taxon>Solanum subgen. Lycopersicon</taxon>
    </lineage>
</organism>
<evidence type="ECO:0000256" key="1">
    <source>
        <dbReference type="SAM" id="MobiDB-lite"/>
    </source>
</evidence>
<dbReference type="InterPro" id="IPR025452">
    <property type="entry name" value="DUF4218"/>
</dbReference>
<gene>
    <name evidence="6" type="primary">LOC107003796</name>
</gene>
<accession>A0ABM1UYF1</accession>
<name>A0ABM1UYF1_SOLPN</name>
<sequence length="1119" mass="130859">MDKSWIRMPRTTKEYLVGLNQFLEFAFKNGAIEDRIKCPCPQCCFGKWQTREVVFDHLICKPFPQNYVIWVMHGETSVLQNSKSREFTQDTLPPKNPVELLINEAFHGFRQERFDVGPSQIVAEEEILKDIPTSYDKDFFELLKDGREELYEGSKYSKLEFLLKLYHIKCLSSLSDKGMTMILDLLRDAFEFAKIPDSFYEAKKTINKLCLDYVKIDACPNDCMLYWGDDVNEETCKHCHTSRWKLDEKNTNIKVVARGKKKKKRPAKILRYFPLKPRLQRLFMCSKIAEHMRWHTEGGNKDGILRHPRDGEAWKRFDTTYPEFAFESRNVRLGLASDGFNPFGAMSTNNSIWPVILVPYNLPPWLCMKQPNSILSMIIPGPRMVGNNIDVYLQPLIKELNELWSEGVQTFDSSKNEMFRMRAALMWTISDLPGLGILSGWNTYTGFACPSCNFDMKPCRLTHSRKWCFVGHRRFLARNHKFRLMRNHFDGIVEKRNPPKKLSGSDILQQVTNINVTFGRQEKLNDKIKRKRKKNRQSSVGEGSTKQWKKKSIFFNLPYWESNLLRHNLDVMHIEKNVFDNIIHTLLNDREKSKDHIEARKDLQDMGIREDLWADENGDFRLGAFTIPKDKKVTFLTTLKNILMPDGYSSNISRCIHLESKRIFGLKSHDCHIIMEQLLPIAIRNVLPNQVVAILVEFCSFFRHICLKNLSLMDLEKLQKRIVITLCHLEMLFLPSFFTVMVHLTVHLVDEVIQGGPVHYRWMYFVERLLGHFKSLIGNKSQAEGCIAEGQKIEEALTLYSRYFEDIESRVNRPKRVNDETNHDEVPERSSMFPRQGKVVGGFITFALTHLEKTQAHRYVLLNCASAKPFIEQHIKRSSRGRKPSITEVEKRINREFTDWFPKRIMNPDIEDTISDDIKFLAQGPAPYARRFTAYNINGFKFRTLSREQGLKTQNSGVFLMSNTSCVASSADRNARQADLPYYGKLEDIIELNYYGKFRVVLFKCKWADTTRDRGFKRDDWNFNCVNFSKLIHTVDREDDDPYIEASQANMVFYVDDETDKEWSVAIHLQPRDVFDMGLVDEEEIFENEPYQQQEFENFFDVDYGNVQISTEEHMSEHI</sequence>
<feature type="region of interest" description="Disordered" evidence="1">
    <location>
        <begin position="525"/>
        <end position="544"/>
    </location>
</feature>
<feature type="domain" description="DUF4216" evidence="2">
    <location>
        <begin position="990"/>
        <end position="1065"/>
    </location>
</feature>
<reference evidence="6" key="2">
    <citation type="submission" date="2025-08" db="UniProtKB">
        <authorList>
            <consortium name="RefSeq"/>
        </authorList>
    </citation>
    <scope>IDENTIFICATION</scope>
</reference>
<evidence type="ECO:0000259" key="2">
    <source>
        <dbReference type="Pfam" id="PF13952"/>
    </source>
</evidence>
<feature type="domain" description="Transposase-associated" evidence="4">
    <location>
        <begin position="3"/>
        <end position="75"/>
    </location>
</feature>
<keyword evidence="5" id="KW-1185">Reference proteome</keyword>